<sequence length="70" mass="7545">MTWGSNTCKVPKIFEQNLFPCFRDDNAMGDAFDCDSETGTGRAHGVTSSGPTDQEGNGQREGTTTITVQQ</sequence>
<dbReference type="EMBL" id="KE525270">
    <property type="protein sequence ID" value="KFB44174.1"/>
    <property type="molecule type" value="Genomic_DNA"/>
</dbReference>
<evidence type="ECO:0000313" key="3">
    <source>
        <dbReference type="EnsemblMetazoa" id="ASIC012018-PA"/>
    </source>
</evidence>
<protein>
    <submittedName>
        <fullName evidence="2 3">Uncharacterized protein</fullName>
    </submittedName>
</protein>
<keyword evidence="4" id="KW-1185">Reference proteome</keyword>
<dbReference type="EMBL" id="ATLV01019442">
    <property type="status" value="NOT_ANNOTATED_CDS"/>
    <property type="molecule type" value="Genomic_DNA"/>
</dbReference>
<accession>A0A084W1T0</accession>
<dbReference type="EnsemblMetazoa" id="ASIC012018-RA">
    <property type="protein sequence ID" value="ASIC012018-PA"/>
    <property type="gene ID" value="ASIC012018"/>
</dbReference>
<evidence type="ECO:0000256" key="1">
    <source>
        <dbReference type="SAM" id="MobiDB-lite"/>
    </source>
</evidence>
<evidence type="ECO:0000313" key="4">
    <source>
        <dbReference type="Proteomes" id="UP000030765"/>
    </source>
</evidence>
<organism evidence="2">
    <name type="scientific">Anopheles sinensis</name>
    <name type="common">Mosquito</name>
    <dbReference type="NCBI Taxonomy" id="74873"/>
    <lineage>
        <taxon>Eukaryota</taxon>
        <taxon>Metazoa</taxon>
        <taxon>Ecdysozoa</taxon>
        <taxon>Arthropoda</taxon>
        <taxon>Hexapoda</taxon>
        <taxon>Insecta</taxon>
        <taxon>Pterygota</taxon>
        <taxon>Neoptera</taxon>
        <taxon>Endopterygota</taxon>
        <taxon>Diptera</taxon>
        <taxon>Nematocera</taxon>
        <taxon>Culicoidea</taxon>
        <taxon>Culicidae</taxon>
        <taxon>Anophelinae</taxon>
        <taxon>Anopheles</taxon>
    </lineage>
</organism>
<dbReference type="Proteomes" id="UP000030765">
    <property type="component" value="Unassembled WGS sequence"/>
</dbReference>
<proteinExistence type="predicted"/>
<feature type="compositionally biased region" description="Polar residues" evidence="1">
    <location>
        <begin position="46"/>
        <end position="70"/>
    </location>
</feature>
<name>A0A084W1T0_ANOSI</name>
<dbReference type="AlphaFoldDB" id="A0A084W1T0"/>
<gene>
    <name evidence="2" type="ORF">ZHAS_00012018</name>
</gene>
<evidence type="ECO:0000313" key="2">
    <source>
        <dbReference type="EMBL" id="KFB44174.1"/>
    </source>
</evidence>
<feature type="region of interest" description="Disordered" evidence="1">
    <location>
        <begin position="33"/>
        <end position="70"/>
    </location>
</feature>
<dbReference type="VEuPathDB" id="VectorBase:ASIC012018"/>
<reference evidence="2 4" key="1">
    <citation type="journal article" date="2014" name="BMC Genomics">
        <title>Genome sequence of Anopheles sinensis provides insight into genetics basis of mosquito competence for malaria parasites.</title>
        <authorList>
            <person name="Zhou D."/>
            <person name="Zhang D."/>
            <person name="Ding G."/>
            <person name="Shi L."/>
            <person name="Hou Q."/>
            <person name="Ye Y."/>
            <person name="Xu Y."/>
            <person name="Zhou H."/>
            <person name="Xiong C."/>
            <person name="Li S."/>
            <person name="Yu J."/>
            <person name="Hong S."/>
            <person name="Yu X."/>
            <person name="Zou P."/>
            <person name="Chen C."/>
            <person name="Chang X."/>
            <person name="Wang W."/>
            <person name="Lv Y."/>
            <person name="Sun Y."/>
            <person name="Ma L."/>
            <person name="Shen B."/>
            <person name="Zhu C."/>
        </authorList>
    </citation>
    <scope>NUCLEOTIDE SEQUENCE [LARGE SCALE GENOMIC DNA]</scope>
</reference>
<reference evidence="3" key="2">
    <citation type="submission" date="2020-05" db="UniProtKB">
        <authorList>
            <consortium name="EnsemblMetazoa"/>
        </authorList>
    </citation>
    <scope>IDENTIFICATION</scope>
</reference>